<dbReference type="AlphaFoldDB" id="A0A813A080"/>
<dbReference type="Proteomes" id="UP000601435">
    <property type="component" value="Unassembled WGS sequence"/>
</dbReference>
<evidence type="ECO:0000259" key="9">
    <source>
        <dbReference type="Pfam" id="PF00133"/>
    </source>
</evidence>
<feature type="signal peptide" evidence="8">
    <location>
        <begin position="1"/>
        <end position="24"/>
    </location>
</feature>
<evidence type="ECO:0000256" key="7">
    <source>
        <dbReference type="ARBA" id="ARBA00029936"/>
    </source>
</evidence>
<keyword evidence="4" id="KW-0067">ATP-binding</keyword>
<keyword evidence="6" id="KW-0030">Aminoacyl-tRNA synthetase</keyword>
<comment type="caution">
    <text evidence="10">The sequence shown here is derived from an EMBL/GenBank/DDBJ whole genome shotgun (WGS) entry which is preliminary data.</text>
</comment>
<keyword evidence="8" id="KW-0732">Signal</keyword>
<evidence type="ECO:0000313" key="10">
    <source>
        <dbReference type="EMBL" id="CAE7844554.1"/>
    </source>
</evidence>
<dbReference type="GO" id="GO:0006438">
    <property type="term" value="P:valyl-tRNA aminoacylation"/>
    <property type="evidence" value="ECO:0007669"/>
    <property type="project" value="InterPro"/>
</dbReference>
<dbReference type="Gene3D" id="3.40.50.620">
    <property type="entry name" value="HUPs"/>
    <property type="match status" value="1"/>
</dbReference>
<keyword evidence="2" id="KW-0436">Ligase</keyword>
<dbReference type="EC" id="6.1.1.9" evidence="1"/>
<feature type="domain" description="Aminoacyl-tRNA synthetase class Ia" evidence="9">
    <location>
        <begin position="1"/>
        <end position="52"/>
    </location>
</feature>
<dbReference type="GO" id="GO:0005829">
    <property type="term" value="C:cytosol"/>
    <property type="evidence" value="ECO:0007669"/>
    <property type="project" value="TreeGrafter"/>
</dbReference>
<evidence type="ECO:0000256" key="5">
    <source>
        <dbReference type="ARBA" id="ARBA00022917"/>
    </source>
</evidence>
<organism evidence="10 11">
    <name type="scientific">Symbiodinium necroappetens</name>
    <dbReference type="NCBI Taxonomy" id="1628268"/>
    <lineage>
        <taxon>Eukaryota</taxon>
        <taxon>Sar</taxon>
        <taxon>Alveolata</taxon>
        <taxon>Dinophyceae</taxon>
        <taxon>Suessiales</taxon>
        <taxon>Symbiodiniaceae</taxon>
        <taxon>Symbiodinium</taxon>
    </lineage>
</organism>
<dbReference type="GO" id="GO:0005524">
    <property type="term" value="F:ATP binding"/>
    <property type="evidence" value="ECO:0007669"/>
    <property type="project" value="UniProtKB-KW"/>
</dbReference>
<dbReference type="GO" id="GO:0004832">
    <property type="term" value="F:valine-tRNA ligase activity"/>
    <property type="evidence" value="ECO:0007669"/>
    <property type="project" value="UniProtKB-EC"/>
</dbReference>
<accession>A0A813A080</accession>
<dbReference type="PANTHER" id="PTHR11946">
    <property type="entry name" value="VALYL-TRNA SYNTHETASES"/>
    <property type="match status" value="1"/>
</dbReference>
<sequence>MMETGYDILFFWVARMVMMGLTLTDKAPFKEIYLHGLVRDEKGQKMSKTKGPFLGARVDAPLGMTAM</sequence>
<dbReference type="EMBL" id="CAJNJA010051717">
    <property type="protein sequence ID" value="CAE7844554.1"/>
    <property type="molecule type" value="Genomic_DNA"/>
</dbReference>
<dbReference type="InterPro" id="IPR014729">
    <property type="entry name" value="Rossmann-like_a/b/a_fold"/>
</dbReference>
<feature type="non-terminal residue" evidence="10">
    <location>
        <position position="1"/>
    </location>
</feature>
<protein>
    <recommendedName>
        <fullName evidence="1">valine--tRNA ligase</fullName>
        <ecNumber evidence="1">6.1.1.9</ecNumber>
    </recommendedName>
    <alternativeName>
        <fullName evidence="7">Valyl-tRNA synthetase</fullName>
    </alternativeName>
</protein>
<evidence type="ECO:0000256" key="2">
    <source>
        <dbReference type="ARBA" id="ARBA00022598"/>
    </source>
</evidence>
<evidence type="ECO:0000256" key="6">
    <source>
        <dbReference type="ARBA" id="ARBA00023146"/>
    </source>
</evidence>
<evidence type="ECO:0000256" key="8">
    <source>
        <dbReference type="SAM" id="SignalP"/>
    </source>
</evidence>
<dbReference type="Pfam" id="PF00133">
    <property type="entry name" value="tRNA-synt_1"/>
    <property type="match status" value="1"/>
</dbReference>
<proteinExistence type="predicted"/>
<keyword evidence="3" id="KW-0547">Nucleotide-binding</keyword>
<keyword evidence="5" id="KW-0648">Protein biosynthesis</keyword>
<name>A0A813A080_9DINO</name>
<feature type="chain" id="PRO_5033066021" description="valine--tRNA ligase" evidence="8">
    <location>
        <begin position="25"/>
        <end position="67"/>
    </location>
</feature>
<evidence type="ECO:0000256" key="1">
    <source>
        <dbReference type="ARBA" id="ARBA00013169"/>
    </source>
</evidence>
<dbReference type="PANTHER" id="PTHR11946:SF93">
    <property type="entry name" value="VALINE--TRNA LIGASE, CHLOROPLASTIC_MITOCHONDRIAL 2"/>
    <property type="match status" value="1"/>
</dbReference>
<keyword evidence="11" id="KW-1185">Reference proteome</keyword>
<gene>
    <name evidence="10" type="primary">valS</name>
    <name evidence="10" type="ORF">SNEC2469_LOCUS25888</name>
</gene>
<dbReference type="OrthoDB" id="442452at2759"/>
<dbReference type="InterPro" id="IPR002303">
    <property type="entry name" value="Valyl-tRNA_ligase"/>
</dbReference>
<evidence type="ECO:0000256" key="3">
    <source>
        <dbReference type="ARBA" id="ARBA00022741"/>
    </source>
</evidence>
<evidence type="ECO:0000256" key="4">
    <source>
        <dbReference type="ARBA" id="ARBA00022840"/>
    </source>
</evidence>
<dbReference type="InterPro" id="IPR002300">
    <property type="entry name" value="aa-tRNA-synth_Ia"/>
</dbReference>
<dbReference type="SUPFAM" id="SSF52374">
    <property type="entry name" value="Nucleotidylyl transferase"/>
    <property type="match status" value="1"/>
</dbReference>
<evidence type="ECO:0000313" key="11">
    <source>
        <dbReference type="Proteomes" id="UP000601435"/>
    </source>
</evidence>
<reference evidence="10" key="1">
    <citation type="submission" date="2021-02" db="EMBL/GenBank/DDBJ databases">
        <authorList>
            <person name="Dougan E. K."/>
            <person name="Rhodes N."/>
            <person name="Thang M."/>
            <person name="Chan C."/>
        </authorList>
    </citation>
    <scope>NUCLEOTIDE SEQUENCE</scope>
</reference>